<dbReference type="GO" id="GO:0008270">
    <property type="term" value="F:zinc ion binding"/>
    <property type="evidence" value="ECO:0007669"/>
    <property type="project" value="UniProtKB-KW"/>
</dbReference>
<feature type="region of interest" description="Disordered" evidence="2">
    <location>
        <begin position="254"/>
        <end position="276"/>
    </location>
</feature>
<dbReference type="PROSITE" id="PS00028">
    <property type="entry name" value="ZINC_FINGER_C2H2_1"/>
    <property type="match status" value="2"/>
</dbReference>
<dbReference type="Pfam" id="PF13912">
    <property type="entry name" value="zf-C2H2_6"/>
    <property type="match status" value="2"/>
</dbReference>
<organism evidence="4">
    <name type="scientific">Vitis vinifera</name>
    <name type="common">Grape</name>
    <dbReference type="NCBI Taxonomy" id="29760"/>
    <lineage>
        <taxon>Eukaryota</taxon>
        <taxon>Viridiplantae</taxon>
        <taxon>Streptophyta</taxon>
        <taxon>Embryophyta</taxon>
        <taxon>Tracheophyta</taxon>
        <taxon>Spermatophyta</taxon>
        <taxon>Magnoliopsida</taxon>
        <taxon>eudicotyledons</taxon>
        <taxon>Gunneridae</taxon>
        <taxon>Pentapetalae</taxon>
        <taxon>rosids</taxon>
        <taxon>Vitales</taxon>
        <taxon>Vitaceae</taxon>
        <taxon>Viteae</taxon>
        <taxon>Vitis</taxon>
    </lineage>
</organism>
<dbReference type="PANTHER" id="PTHR47591">
    <property type="entry name" value="ZINC FINGER PROTEIN ZAT2-RELATED"/>
    <property type="match status" value="1"/>
</dbReference>
<dbReference type="InterPro" id="IPR013087">
    <property type="entry name" value="Znf_C2H2_type"/>
</dbReference>
<keyword evidence="1" id="KW-0479">Metal-binding</keyword>
<dbReference type="AlphaFoldDB" id="A5C074"/>
<dbReference type="SMART" id="SM00355">
    <property type="entry name" value="ZnF_C2H2"/>
    <property type="match status" value="2"/>
</dbReference>
<feature type="compositionally biased region" description="Basic and acidic residues" evidence="2">
    <location>
        <begin position="262"/>
        <end position="276"/>
    </location>
</feature>
<dbReference type="EMBL" id="AM477505">
    <property type="protein sequence ID" value="CAN59897.1"/>
    <property type="molecule type" value="Genomic_DNA"/>
</dbReference>
<dbReference type="PANTHER" id="PTHR47591:SF1">
    <property type="entry name" value="ZINC FINGER PROTEIN ZAT2-RELATED"/>
    <property type="match status" value="1"/>
</dbReference>
<dbReference type="PROSITE" id="PS50157">
    <property type="entry name" value="ZINC_FINGER_C2H2_2"/>
    <property type="match status" value="2"/>
</dbReference>
<feature type="region of interest" description="Disordered" evidence="2">
    <location>
        <begin position="216"/>
        <end position="239"/>
    </location>
</feature>
<evidence type="ECO:0000256" key="2">
    <source>
        <dbReference type="SAM" id="MobiDB-lite"/>
    </source>
</evidence>
<keyword evidence="1" id="KW-0863">Zinc-finger</keyword>
<protein>
    <recommendedName>
        <fullName evidence="3">C2H2-type domain-containing protein</fullName>
    </recommendedName>
</protein>
<feature type="compositionally biased region" description="Polar residues" evidence="2">
    <location>
        <begin position="1"/>
        <end position="18"/>
    </location>
</feature>
<accession>A5C074</accession>
<feature type="domain" description="C2H2-type" evidence="3">
    <location>
        <begin position="355"/>
        <end position="382"/>
    </location>
</feature>
<feature type="domain" description="C2H2-type" evidence="3">
    <location>
        <begin position="422"/>
        <end position="451"/>
    </location>
</feature>
<feature type="region of interest" description="Disordered" evidence="2">
    <location>
        <begin position="109"/>
        <end position="128"/>
    </location>
</feature>
<evidence type="ECO:0000313" key="4">
    <source>
        <dbReference type="EMBL" id="CAN59897.1"/>
    </source>
</evidence>
<reference evidence="4" key="1">
    <citation type="journal article" date="2007" name="PLoS ONE">
        <title>The first genome sequence of an elite grapevine cultivar (Pinot noir Vitis vinifera L.): coping with a highly heterozygous genome.</title>
        <authorList>
            <person name="Velasco R."/>
            <person name="Zharkikh A."/>
            <person name="Troggio M."/>
            <person name="Cartwright D.A."/>
            <person name="Cestaro A."/>
            <person name="Pruss D."/>
            <person name="Pindo M."/>
            <person name="FitzGerald L.M."/>
            <person name="Vezzulli S."/>
            <person name="Reid J."/>
            <person name="Malacarne G."/>
            <person name="Iliev D."/>
            <person name="Coppola G."/>
            <person name="Wardell B."/>
            <person name="Micheletti D."/>
            <person name="Macalma T."/>
            <person name="Facci M."/>
            <person name="Mitchell J.T."/>
            <person name="Perazzolli M."/>
            <person name="Eldredge G."/>
            <person name="Gatto P."/>
            <person name="Oyzerski R."/>
            <person name="Moretto M."/>
            <person name="Gutin N."/>
            <person name="Stefanini M."/>
            <person name="Chen Y."/>
            <person name="Segala C."/>
            <person name="Davenport C."/>
            <person name="Dematte L."/>
            <person name="Mraz A."/>
            <person name="Battilana J."/>
            <person name="Stormo K."/>
            <person name="Costa F."/>
            <person name="Tao Q."/>
            <person name="Si-Ammour A."/>
            <person name="Harkins T."/>
            <person name="Lackey A."/>
            <person name="Perbost C."/>
            <person name="Taillon B."/>
            <person name="Stella A."/>
            <person name="Solovyev V."/>
            <person name="Fawcett J.A."/>
            <person name="Sterck L."/>
            <person name="Vandepoele K."/>
            <person name="Grando S.M."/>
            <person name="Toppo S."/>
            <person name="Moser C."/>
            <person name="Lanchbury J."/>
            <person name="Bogden R."/>
            <person name="Skolnick M."/>
            <person name="Sgaramella V."/>
            <person name="Bhatnagar S.K."/>
            <person name="Fontana P."/>
            <person name="Gutin A."/>
            <person name="Van de Peer Y."/>
            <person name="Salamini F."/>
            <person name="Viola R."/>
        </authorList>
    </citation>
    <scope>NUCLEOTIDE SEQUENCE</scope>
</reference>
<keyword evidence="1" id="KW-0862">Zinc</keyword>
<feature type="region of interest" description="Disordered" evidence="2">
    <location>
        <begin position="1"/>
        <end position="21"/>
    </location>
</feature>
<dbReference type="ExpressionAtlas" id="A5C074">
    <property type="expression patterns" value="baseline and differential"/>
</dbReference>
<evidence type="ECO:0000256" key="1">
    <source>
        <dbReference type="PROSITE-ProRule" id="PRU00042"/>
    </source>
</evidence>
<name>A5C074_VITVI</name>
<sequence>MQNENRSRVPTSLGNSSLPKERESVINAIEVSGIKRPPSECLVSLPEDHSRRIDATTGHFVYVRRKSEAVLRKSNTCNNQSNNAHCPHMGQLGHNEETTQLMHMLSRKPTDPPLGKTGNRLPPAEANYPPITSAIPFLDNPRGMKSQHWEERNLQLQRLLRKLDQSNQEDYLQMLRSLSSIELSRHAVKLERRSIQLSLEEDLIVHTSKNPVETFGNLDSSQQSGSNYQIQNQNPRKKRSKLIRIDPSVVASSSGIVKAKSRKEGGPECSKDHSAVQCHPERQWRGINPPPNYRRSEKGVEDADLGMSEDDHEVAACLLMLANGAGPIERISHCMLAYQADGADGLDALGGGCRFECSSCKKVFGSHQALGGHRASHKNVKGCFAITRNEGEDEDRSGGHERDGDGEVKENLEEKMMMVLGHKCSICLRVFSSGQALGGHKRCHWERGDEPPSSLSSLPQGLNPFAPKAGFGLDLNLPAPLEDDSYCSHSSNLALDLRLGL</sequence>
<gene>
    <name evidence="4" type="ORF">VITISV_002884</name>
</gene>
<proteinExistence type="predicted"/>
<dbReference type="Gene3D" id="3.30.160.60">
    <property type="entry name" value="Classic Zinc Finger"/>
    <property type="match status" value="1"/>
</dbReference>
<feature type="compositionally biased region" description="Polar residues" evidence="2">
    <location>
        <begin position="216"/>
        <end position="234"/>
    </location>
</feature>
<evidence type="ECO:0000259" key="3">
    <source>
        <dbReference type="PROSITE" id="PS50157"/>
    </source>
</evidence>